<accession>A0ABY7DD17</accession>
<organism evidence="3 4">
    <name type="scientific">Mya arenaria</name>
    <name type="common">Soft-shell clam</name>
    <dbReference type="NCBI Taxonomy" id="6604"/>
    <lineage>
        <taxon>Eukaryota</taxon>
        <taxon>Metazoa</taxon>
        <taxon>Spiralia</taxon>
        <taxon>Lophotrochozoa</taxon>
        <taxon>Mollusca</taxon>
        <taxon>Bivalvia</taxon>
        <taxon>Autobranchia</taxon>
        <taxon>Heteroconchia</taxon>
        <taxon>Euheterodonta</taxon>
        <taxon>Imparidentia</taxon>
        <taxon>Neoheterodontei</taxon>
        <taxon>Myida</taxon>
        <taxon>Myoidea</taxon>
        <taxon>Myidae</taxon>
        <taxon>Mya</taxon>
    </lineage>
</organism>
<feature type="chain" id="PRO_5045543897" evidence="2">
    <location>
        <begin position="24"/>
        <end position="1096"/>
    </location>
</feature>
<evidence type="ECO:0000256" key="2">
    <source>
        <dbReference type="SAM" id="SignalP"/>
    </source>
</evidence>
<dbReference type="NCBIfam" id="TIGR04267">
    <property type="entry name" value="mod_HExxH"/>
    <property type="match status" value="1"/>
</dbReference>
<dbReference type="PANTHER" id="PTHR47641">
    <property type="entry name" value="PERIAXIN-LIKE"/>
    <property type="match status" value="1"/>
</dbReference>
<name>A0ABY7DD17_MYAAR</name>
<evidence type="ECO:0000313" key="4">
    <source>
        <dbReference type="Proteomes" id="UP001164746"/>
    </source>
</evidence>
<dbReference type="Proteomes" id="UP001164746">
    <property type="component" value="Chromosome 1"/>
</dbReference>
<dbReference type="EMBL" id="CP111012">
    <property type="protein sequence ID" value="WAQ94491.1"/>
    <property type="molecule type" value="Genomic_DNA"/>
</dbReference>
<evidence type="ECO:0000256" key="1">
    <source>
        <dbReference type="SAM" id="MobiDB-lite"/>
    </source>
</evidence>
<dbReference type="PANTHER" id="PTHR47641:SF10">
    <property type="entry name" value="SERINE-RICH 25 KDA ANTIGEN PROTEIN"/>
    <property type="match status" value="1"/>
</dbReference>
<feature type="region of interest" description="Disordered" evidence="1">
    <location>
        <begin position="105"/>
        <end position="124"/>
    </location>
</feature>
<dbReference type="InterPro" id="IPR026337">
    <property type="entry name" value="AKG_HExxH"/>
</dbReference>
<feature type="signal peptide" evidence="2">
    <location>
        <begin position="1"/>
        <end position="23"/>
    </location>
</feature>
<protein>
    <submittedName>
        <fullName evidence="3">ENT1-like protein</fullName>
    </submittedName>
</protein>
<reference evidence="3" key="1">
    <citation type="submission" date="2022-11" db="EMBL/GenBank/DDBJ databases">
        <title>Centuries of genome instability and evolution in soft-shell clam transmissible cancer (bioRxiv).</title>
        <authorList>
            <person name="Hart S.F.M."/>
            <person name="Yonemitsu M.A."/>
            <person name="Giersch R.M."/>
            <person name="Beal B.F."/>
            <person name="Arriagada G."/>
            <person name="Davis B.W."/>
            <person name="Ostrander E.A."/>
            <person name="Goff S.P."/>
            <person name="Metzger M.J."/>
        </authorList>
    </citation>
    <scope>NUCLEOTIDE SEQUENCE</scope>
    <source>
        <strain evidence="3">MELC-2E11</strain>
        <tissue evidence="3">Siphon/mantle</tissue>
    </source>
</reference>
<proteinExistence type="predicted"/>
<sequence>MKESKDNHLLVLFCVSMLAFAGANSNTFLQHLQRNVDEYRKSHFSWNIRNLDHNTYKSLRTIEKNKDRIFREFIQSQSHGVKHLPASEHMSTEKRTEAHLHNLSHGGSRTIQRTKQIPRHKSHGETIETRHARHLHTIMNNELLQKREEEQTQLMMVDIKGRNVSETRDNVVYAAPQIMMYGDKILPLKIRKRSANHPQMMVYNEPQMMVYNEPQMMVYNEPQMMMYGDKILPLKIRKRSVNHPQMMVYNEPQMMVYNEPQMMVYNEPQMMVYNEPQMMVYNEPQMMMYGDKILPLKNRKRSANHPQMMVYNEPQMMVYNEPQMMVYNEPQMMMYGDKILPLKIRKRSVNHPQMMVYNEPQMMVYNEPQMMVYNEPQMMVYNEPQMMVYNEPQMMVYNEPQMMVYNEPQMMVYNEPQMMMYGDKILPLKIRKRAVNHPQMMVYNEPQMMVYKEPQMMVYNEPQIMVYNEPQMMMYGDKILPLKIQKRLANHPQMMVYNKPQMMVYNEPQMMVYNEPQMMMYGDKILPLKIRKRSANHPQMMVYNEPQMMVYNEPQMMVYNEPQMMVYNEPQMMVYNEPQMMVYNEPQMMMYGNKMLPLKFRKRSANHPQMMVYNEPQMMVYNEPQMMVYNEPQMMVYNEPQIMVYNEPQNMAYNAPQIMVYDEPQRMIYNEPQKMVYYEPQMMMYGDKKIPSKIRKRSANRPHMMVFTTPKSMRYNGKFSYLSIRSFEKQQNNNTLNTTNSINTKLENFESDKYLWFSIADSLSLRFPVKESVYFNSWSQRILLFKNSTLNKDDFTKHFHRLPLQKMLQTLSLTHIFQHIFWPFSFDQAFMNQKLALLGMSGLSTNRHKQKEAFYAELEKHQTIKVPVEEENVILSFDHPDLVEGLNRSGLLELSKEYVDAGNHLYSLEEQEYITSKVQAAMDMIKITNSELYRAIHQVIGCIAFYKAEHRGFAGGTISSALGVIWQDPRAYREQSVAHYAEQIVHEFIHSSLFLADMVHGTYIDRSLLSHAKVYSPVRRELRDFDKTFHASYVTTGVTIFQSRAGNFEKAKTYAGSLRTAVDGLIAIQKAVGVLNESGAAMLQSMDDVLTVIRME</sequence>
<feature type="compositionally biased region" description="Polar residues" evidence="1">
    <location>
        <begin position="105"/>
        <end position="115"/>
    </location>
</feature>
<keyword evidence="4" id="KW-1185">Reference proteome</keyword>
<gene>
    <name evidence="3" type="ORF">MAR_006962</name>
</gene>
<evidence type="ECO:0000313" key="3">
    <source>
        <dbReference type="EMBL" id="WAQ94491.1"/>
    </source>
</evidence>
<keyword evidence="2" id="KW-0732">Signal</keyword>